<dbReference type="Proteomes" id="UP000887565">
    <property type="component" value="Unplaced"/>
</dbReference>
<keyword evidence="1" id="KW-1133">Transmembrane helix</keyword>
<keyword evidence="1" id="KW-0472">Membrane</keyword>
<dbReference type="WBParaSite" id="nRc.2.0.1.t26338-RA">
    <property type="protein sequence ID" value="nRc.2.0.1.t26338-RA"/>
    <property type="gene ID" value="nRc.2.0.1.g26338"/>
</dbReference>
<name>A0A915JJQ5_ROMCU</name>
<accession>A0A915JJQ5</accession>
<dbReference type="AlphaFoldDB" id="A0A915JJQ5"/>
<sequence length="156" mass="17012">MLPALVQPCPPAAGIESPAIKATGIIGTLRPVNDDVSIVKNTTIASEIAQRLLKISIPQEMNLASSSLVIDFLGKEQMSPMMKNIEIAQWAKTGLTEAEEEYELPFLESSLAGAALAIYSALLFYYIFASKKKSAVLLLDNFYVKLSLEKHEGVMH</sequence>
<evidence type="ECO:0000313" key="2">
    <source>
        <dbReference type="Proteomes" id="UP000887565"/>
    </source>
</evidence>
<keyword evidence="1" id="KW-0812">Transmembrane</keyword>
<feature type="transmembrane region" description="Helical" evidence="1">
    <location>
        <begin position="110"/>
        <end position="128"/>
    </location>
</feature>
<evidence type="ECO:0000256" key="1">
    <source>
        <dbReference type="SAM" id="Phobius"/>
    </source>
</evidence>
<protein>
    <submittedName>
        <fullName evidence="3">Uncharacterized protein</fullName>
    </submittedName>
</protein>
<keyword evidence="2" id="KW-1185">Reference proteome</keyword>
<organism evidence="2 3">
    <name type="scientific">Romanomermis culicivorax</name>
    <name type="common">Nematode worm</name>
    <dbReference type="NCBI Taxonomy" id="13658"/>
    <lineage>
        <taxon>Eukaryota</taxon>
        <taxon>Metazoa</taxon>
        <taxon>Ecdysozoa</taxon>
        <taxon>Nematoda</taxon>
        <taxon>Enoplea</taxon>
        <taxon>Dorylaimia</taxon>
        <taxon>Mermithida</taxon>
        <taxon>Mermithoidea</taxon>
        <taxon>Mermithidae</taxon>
        <taxon>Romanomermis</taxon>
    </lineage>
</organism>
<proteinExistence type="predicted"/>
<evidence type="ECO:0000313" key="3">
    <source>
        <dbReference type="WBParaSite" id="nRc.2.0.1.t26338-RA"/>
    </source>
</evidence>
<reference evidence="3" key="1">
    <citation type="submission" date="2022-11" db="UniProtKB">
        <authorList>
            <consortium name="WormBaseParasite"/>
        </authorList>
    </citation>
    <scope>IDENTIFICATION</scope>
</reference>